<evidence type="ECO:0000256" key="1">
    <source>
        <dbReference type="SAM" id="SignalP"/>
    </source>
</evidence>
<gene>
    <name evidence="2" type="ORF">C1H71_17320</name>
</gene>
<organism evidence="2 3">
    <name type="scientific">Iodobacter fluviatilis</name>
    <dbReference type="NCBI Taxonomy" id="537"/>
    <lineage>
        <taxon>Bacteria</taxon>
        <taxon>Pseudomonadati</taxon>
        <taxon>Pseudomonadota</taxon>
        <taxon>Betaproteobacteria</taxon>
        <taxon>Neisseriales</taxon>
        <taxon>Chitinibacteraceae</taxon>
        <taxon>Iodobacter</taxon>
    </lineage>
</organism>
<dbReference type="Gene3D" id="3.30.70.2970">
    <property type="entry name" value="Protein of unknown function (DUF541), domain 2"/>
    <property type="match status" value="1"/>
</dbReference>
<dbReference type="AlphaFoldDB" id="A0A7G3GC09"/>
<sequence length="235" mass="25170">MKNLLSALILTSLATTAAAADAPMFNVVNLEASATREVANDLASAVLFLELSDTDPARLSDKINQTLAAAVKQVKQKPEVQNRGTSFATYPLYGKTNKQEGWRSRGELRISSSDFAVLSKLLAQLQQPVAGGLPVQLANVGYSVSDSARAKAEEALIEEGLQAFKQRAHLIQKGFSAKSWKMINVNVNSAGGYRPQPVMMMKSSRMESADVANAPIESGESRITVNVSGSIQVSE</sequence>
<accession>A0A7G3GC09</accession>
<keyword evidence="3" id="KW-1185">Reference proteome</keyword>
<reference evidence="2 3" key="1">
    <citation type="submission" date="2018-01" db="EMBL/GenBank/DDBJ databases">
        <title>Genome sequence of Iodobacter sp. strain PCH194 isolated from Indian Trans-Himalaya.</title>
        <authorList>
            <person name="Kumar V."/>
            <person name="Thakur V."/>
            <person name="Kumar S."/>
            <person name="Singh D."/>
        </authorList>
    </citation>
    <scope>NUCLEOTIDE SEQUENCE [LARGE SCALE GENOMIC DNA]</scope>
    <source>
        <strain evidence="2 3">PCH194</strain>
    </source>
</reference>
<dbReference type="PANTHER" id="PTHR34387:SF1">
    <property type="entry name" value="PERIPLASMIC IMMUNOGENIC PROTEIN"/>
    <property type="match status" value="1"/>
</dbReference>
<protein>
    <recommendedName>
        <fullName evidence="4">Periplasmic/secreted protein</fullName>
    </recommendedName>
</protein>
<dbReference type="InterPro" id="IPR007497">
    <property type="entry name" value="SIMPL/DUF541"/>
</dbReference>
<dbReference type="InterPro" id="IPR052022">
    <property type="entry name" value="26kDa_periplasmic_antigen"/>
</dbReference>
<dbReference type="GO" id="GO:0006974">
    <property type="term" value="P:DNA damage response"/>
    <property type="evidence" value="ECO:0007669"/>
    <property type="project" value="TreeGrafter"/>
</dbReference>
<feature type="chain" id="PRO_5028865206" description="Periplasmic/secreted protein" evidence="1">
    <location>
        <begin position="20"/>
        <end position="235"/>
    </location>
</feature>
<evidence type="ECO:0000313" key="2">
    <source>
        <dbReference type="EMBL" id="QBC45120.1"/>
    </source>
</evidence>
<dbReference type="EMBL" id="CP025781">
    <property type="protein sequence ID" value="QBC45120.1"/>
    <property type="molecule type" value="Genomic_DNA"/>
</dbReference>
<evidence type="ECO:0000313" key="3">
    <source>
        <dbReference type="Proteomes" id="UP000515917"/>
    </source>
</evidence>
<dbReference type="RefSeq" id="WP_130107631.1">
    <property type="nucleotide sequence ID" value="NZ_CP025781.1"/>
</dbReference>
<evidence type="ECO:0008006" key="4">
    <source>
        <dbReference type="Google" id="ProtNLM"/>
    </source>
</evidence>
<name>A0A7G3GC09_9NEIS</name>
<dbReference type="Gene3D" id="3.30.110.170">
    <property type="entry name" value="Protein of unknown function (DUF541), domain 1"/>
    <property type="match status" value="1"/>
</dbReference>
<feature type="signal peptide" evidence="1">
    <location>
        <begin position="1"/>
        <end position="19"/>
    </location>
</feature>
<keyword evidence="1" id="KW-0732">Signal</keyword>
<dbReference type="PANTHER" id="PTHR34387">
    <property type="entry name" value="SLR1258 PROTEIN"/>
    <property type="match status" value="1"/>
</dbReference>
<dbReference type="KEGG" id="ifl:C1H71_17320"/>
<dbReference type="Proteomes" id="UP000515917">
    <property type="component" value="Chromosome"/>
</dbReference>
<dbReference type="Pfam" id="PF04402">
    <property type="entry name" value="SIMPL"/>
    <property type="match status" value="1"/>
</dbReference>
<proteinExistence type="predicted"/>